<dbReference type="InterPro" id="IPR036477">
    <property type="entry name" value="Formyl_transf_N_sf"/>
</dbReference>
<evidence type="ECO:0000259" key="6">
    <source>
        <dbReference type="Pfam" id="PF00551"/>
    </source>
</evidence>
<dbReference type="EMBL" id="CP021983">
    <property type="protein sequence ID" value="ASC71179.1"/>
    <property type="molecule type" value="Genomic_DNA"/>
</dbReference>
<keyword evidence="3 5" id="KW-0808">Transferase</keyword>
<evidence type="ECO:0000256" key="4">
    <source>
        <dbReference type="ARBA" id="ARBA00022917"/>
    </source>
</evidence>
<keyword evidence="4 5" id="KW-0648">Protein biosynthesis</keyword>
<comment type="function">
    <text evidence="5">Attaches a formyl group to the free amino group of methionyl-tRNA(fMet). The formyl group appears to play a dual role in the initiator identity of N-formylmethionyl-tRNA by promoting its recognition by IF2 and preventing the misappropriation of this tRNA by the elongation apparatus.</text>
</comment>
<dbReference type="InterPro" id="IPR005793">
    <property type="entry name" value="Formyl_trans_C"/>
</dbReference>
<evidence type="ECO:0000256" key="2">
    <source>
        <dbReference type="ARBA" id="ARBA00012261"/>
    </source>
</evidence>
<reference evidence="8 9" key="1">
    <citation type="journal article" date="2016" name="Biochim. Biophys. Acta">
        <title>Characterization of red-shifted phycobilisomes isolated from the chlorophyll f-containing cyanobacterium Halomicronema hongdechloris.</title>
        <authorList>
            <person name="Li Y."/>
            <person name="Lin Y."/>
            <person name="Garvey C.J."/>
            <person name="Birch D."/>
            <person name="Corkery R.W."/>
            <person name="Loughlin P.C."/>
            <person name="Scheer H."/>
            <person name="Willows R.D."/>
            <person name="Chen M."/>
        </authorList>
    </citation>
    <scope>NUCLEOTIDE SEQUENCE [LARGE SCALE GENOMIC DNA]</scope>
    <source>
        <strain evidence="8 9">C2206</strain>
    </source>
</reference>
<dbReference type="SUPFAM" id="SSF50486">
    <property type="entry name" value="FMT C-terminal domain-like"/>
    <property type="match status" value="1"/>
</dbReference>
<accession>A0A1Z3HLH9</accession>
<dbReference type="SUPFAM" id="SSF53328">
    <property type="entry name" value="Formyltransferase"/>
    <property type="match status" value="1"/>
</dbReference>
<evidence type="ECO:0000256" key="5">
    <source>
        <dbReference type="HAMAP-Rule" id="MF_00182"/>
    </source>
</evidence>
<dbReference type="InterPro" id="IPR041711">
    <property type="entry name" value="Met-tRNA-FMT_N"/>
</dbReference>
<evidence type="ECO:0000313" key="8">
    <source>
        <dbReference type="EMBL" id="ASC71179.1"/>
    </source>
</evidence>
<dbReference type="InterPro" id="IPR005794">
    <property type="entry name" value="Fmt"/>
</dbReference>
<dbReference type="InterPro" id="IPR044135">
    <property type="entry name" value="Met-tRNA-FMT_C"/>
</dbReference>
<evidence type="ECO:0000313" key="9">
    <source>
        <dbReference type="Proteomes" id="UP000191901"/>
    </source>
</evidence>
<gene>
    <name evidence="5 8" type="primary">fmt</name>
    <name evidence="8" type="ORF">XM38_021310</name>
</gene>
<comment type="catalytic activity">
    <reaction evidence="5">
        <text>L-methionyl-tRNA(fMet) + (6R)-10-formyltetrahydrofolate = N-formyl-L-methionyl-tRNA(fMet) + (6S)-5,6,7,8-tetrahydrofolate + H(+)</text>
        <dbReference type="Rhea" id="RHEA:24380"/>
        <dbReference type="Rhea" id="RHEA-COMP:9952"/>
        <dbReference type="Rhea" id="RHEA-COMP:9953"/>
        <dbReference type="ChEBI" id="CHEBI:15378"/>
        <dbReference type="ChEBI" id="CHEBI:57453"/>
        <dbReference type="ChEBI" id="CHEBI:78530"/>
        <dbReference type="ChEBI" id="CHEBI:78844"/>
        <dbReference type="ChEBI" id="CHEBI:195366"/>
        <dbReference type="EC" id="2.1.2.9"/>
    </reaction>
</comment>
<sequence length="335" mass="35979">MRIVFFGTPTYAGPSLVQLLEDPTVEVAAVVTQPDKRRGRGSGQLPSPVKQVALEAALPVWQPRRIKRDVGVLAQLRAVAADAFVVVAYGQILSPEILDMPRLGAINAHGSLLPAYRGAAPIQWCLYHGETETGVTTMAMDAGMDTGAMMLKASVPIGLLDNALDLAKTLAELSADLLQQTLQRLQAETVPLTAQDEAQATYAPLIQKEDYVLDWRRPALALHNQVRGFYPNSVTGLRGQPLKVMGTVPLGADYWPQLPEPWQSLPQAVAALRSTDKAPPGEIIGLLKGYGPVVQTGDGWLLLAEVKPSGKRAQAGWDFVNGSRLAMAERLGPTA</sequence>
<evidence type="ECO:0000256" key="1">
    <source>
        <dbReference type="ARBA" id="ARBA00010699"/>
    </source>
</evidence>
<proteinExistence type="inferred from homology"/>
<protein>
    <recommendedName>
        <fullName evidence="2 5">Methionyl-tRNA formyltransferase</fullName>
        <ecNumber evidence="2 5">2.1.2.9</ecNumber>
    </recommendedName>
</protein>
<dbReference type="OrthoDB" id="9802815at2"/>
<dbReference type="Gene3D" id="3.40.50.12230">
    <property type="match status" value="1"/>
</dbReference>
<dbReference type="InterPro" id="IPR011034">
    <property type="entry name" value="Formyl_transferase-like_C_sf"/>
</dbReference>
<dbReference type="GO" id="GO:0005829">
    <property type="term" value="C:cytosol"/>
    <property type="evidence" value="ECO:0007669"/>
    <property type="project" value="TreeGrafter"/>
</dbReference>
<keyword evidence="9" id="KW-1185">Reference proteome</keyword>
<feature type="binding site" evidence="5">
    <location>
        <begin position="111"/>
        <end position="114"/>
    </location>
    <ligand>
        <name>(6S)-5,6,7,8-tetrahydrofolate</name>
        <dbReference type="ChEBI" id="CHEBI:57453"/>
    </ligand>
</feature>
<evidence type="ECO:0000259" key="7">
    <source>
        <dbReference type="Pfam" id="PF02911"/>
    </source>
</evidence>
<dbReference type="PANTHER" id="PTHR11138:SF5">
    <property type="entry name" value="METHIONYL-TRNA FORMYLTRANSFERASE, MITOCHONDRIAL"/>
    <property type="match status" value="1"/>
</dbReference>
<dbReference type="STRING" id="1641165.XM38_12760"/>
<dbReference type="RefSeq" id="WP_088429734.1">
    <property type="nucleotide sequence ID" value="NZ_CP021983.2"/>
</dbReference>
<dbReference type="CDD" id="cd08704">
    <property type="entry name" value="Met_tRNA_FMT_C"/>
    <property type="match status" value="1"/>
</dbReference>
<comment type="similarity">
    <text evidence="1 5">Belongs to the Fmt family.</text>
</comment>
<dbReference type="EC" id="2.1.2.9" evidence="2 5"/>
<dbReference type="GO" id="GO:0004479">
    <property type="term" value="F:methionyl-tRNA formyltransferase activity"/>
    <property type="evidence" value="ECO:0007669"/>
    <property type="project" value="UniProtKB-UniRule"/>
</dbReference>
<name>A0A1Z3HLH9_9CYAN</name>
<dbReference type="InterPro" id="IPR002376">
    <property type="entry name" value="Formyl_transf_N"/>
</dbReference>
<feature type="domain" description="Formyl transferase C-terminal" evidence="7">
    <location>
        <begin position="206"/>
        <end position="323"/>
    </location>
</feature>
<dbReference type="Pfam" id="PF00551">
    <property type="entry name" value="Formyl_trans_N"/>
    <property type="match status" value="1"/>
</dbReference>
<evidence type="ECO:0000256" key="3">
    <source>
        <dbReference type="ARBA" id="ARBA00022679"/>
    </source>
</evidence>
<dbReference type="CDD" id="cd08646">
    <property type="entry name" value="FMT_core_Met-tRNA-FMT_N"/>
    <property type="match status" value="1"/>
</dbReference>
<organism evidence="8 9">
    <name type="scientific">Halomicronema hongdechloris C2206</name>
    <dbReference type="NCBI Taxonomy" id="1641165"/>
    <lineage>
        <taxon>Bacteria</taxon>
        <taxon>Bacillati</taxon>
        <taxon>Cyanobacteriota</taxon>
        <taxon>Cyanophyceae</taxon>
        <taxon>Nodosilineales</taxon>
        <taxon>Nodosilineaceae</taxon>
        <taxon>Halomicronema</taxon>
    </lineage>
</organism>
<dbReference type="NCBIfam" id="TIGR00460">
    <property type="entry name" value="fmt"/>
    <property type="match status" value="1"/>
</dbReference>
<dbReference type="Pfam" id="PF02911">
    <property type="entry name" value="Formyl_trans_C"/>
    <property type="match status" value="1"/>
</dbReference>
<dbReference type="KEGG" id="hhg:XM38_021310"/>
<dbReference type="Proteomes" id="UP000191901">
    <property type="component" value="Chromosome"/>
</dbReference>
<dbReference type="HAMAP" id="MF_00182">
    <property type="entry name" value="Formyl_trans"/>
    <property type="match status" value="1"/>
</dbReference>
<dbReference type="PANTHER" id="PTHR11138">
    <property type="entry name" value="METHIONYL-TRNA FORMYLTRANSFERASE"/>
    <property type="match status" value="1"/>
</dbReference>
<feature type="domain" description="Formyl transferase N-terminal" evidence="6">
    <location>
        <begin position="1"/>
        <end position="180"/>
    </location>
</feature>
<dbReference type="AlphaFoldDB" id="A0A1Z3HLH9"/>